<reference evidence="2" key="1">
    <citation type="submission" date="2020-06" db="EMBL/GenBank/DDBJ databases">
        <title>WGS assembly of Ceratodon purpureus strain R40.</title>
        <authorList>
            <person name="Carey S.B."/>
            <person name="Jenkins J."/>
            <person name="Shu S."/>
            <person name="Lovell J.T."/>
            <person name="Sreedasyam A."/>
            <person name="Maumus F."/>
            <person name="Tiley G.P."/>
            <person name="Fernandez-Pozo N."/>
            <person name="Barry K."/>
            <person name="Chen C."/>
            <person name="Wang M."/>
            <person name="Lipzen A."/>
            <person name="Daum C."/>
            <person name="Saski C.A."/>
            <person name="Payton A.C."/>
            <person name="Mcbreen J.C."/>
            <person name="Conrad R.E."/>
            <person name="Kollar L.M."/>
            <person name="Olsson S."/>
            <person name="Huttunen S."/>
            <person name="Landis J.B."/>
            <person name="Wickett N.J."/>
            <person name="Johnson M.G."/>
            <person name="Rensing S.A."/>
            <person name="Grimwood J."/>
            <person name="Schmutz J."/>
            <person name="Mcdaniel S.F."/>
        </authorList>
    </citation>
    <scope>NUCLEOTIDE SEQUENCE</scope>
    <source>
        <strain evidence="2">R40</strain>
    </source>
</reference>
<accession>A0A8T0H310</accession>
<dbReference type="GO" id="GO:0004252">
    <property type="term" value="F:serine-type endopeptidase activity"/>
    <property type="evidence" value="ECO:0007669"/>
    <property type="project" value="InterPro"/>
</dbReference>
<proteinExistence type="predicted"/>
<keyword evidence="1" id="KW-0732">Signal</keyword>
<gene>
    <name evidence="2" type="ORF">KC19_7G052400</name>
</gene>
<dbReference type="SUPFAM" id="SSF52743">
    <property type="entry name" value="Subtilisin-like"/>
    <property type="match status" value="1"/>
</dbReference>
<comment type="caution">
    <text evidence="2">The sequence shown here is derived from an EMBL/GenBank/DDBJ whole genome shotgun (WGS) entry which is preliminary data.</text>
</comment>
<name>A0A8T0H310_CERPU</name>
<dbReference type="InterPro" id="IPR036852">
    <property type="entry name" value="Peptidase_S8/S53_dom_sf"/>
</dbReference>
<evidence type="ECO:0000313" key="2">
    <source>
        <dbReference type="EMBL" id="KAG0566286.1"/>
    </source>
</evidence>
<dbReference type="AlphaFoldDB" id="A0A8T0H310"/>
<feature type="chain" id="PRO_5035910646" description="Secreted protein" evidence="1">
    <location>
        <begin position="35"/>
        <end position="78"/>
    </location>
</feature>
<keyword evidence="3" id="KW-1185">Reference proteome</keyword>
<evidence type="ECO:0008006" key="4">
    <source>
        <dbReference type="Google" id="ProtNLM"/>
    </source>
</evidence>
<protein>
    <recommendedName>
        <fullName evidence="4">Secreted protein</fullName>
    </recommendedName>
</protein>
<sequence length="78" mass="8709">MWFTLKSLMRWPYCSWKHGYVLVLPLALLTNTHCYGCRNENVLIIFAVGNQGILGKGTVASPASSKNCLAVCTFSFYC</sequence>
<feature type="signal peptide" evidence="1">
    <location>
        <begin position="1"/>
        <end position="34"/>
    </location>
</feature>
<dbReference type="EMBL" id="CM026428">
    <property type="protein sequence ID" value="KAG0566286.1"/>
    <property type="molecule type" value="Genomic_DNA"/>
</dbReference>
<organism evidence="2 3">
    <name type="scientific">Ceratodon purpureus</name>
    <name type="common">Fire moss</name>
    <name type="synonym">Dicranum purpureum</name>
    <dbReference type="NCBI Taxonomy" id="3225"/>
    <lineage>
        <taxon>Eukaryota</taxon>
        <taxon>Viridiplantae</taxon>
        <taxon>Streptophyta</taxon>
        <taxon>Embryophyta</taxon>
        <taxon>Bryophyta</taxon>
        <taxon>Bryophytina</taxon>
        <taxon>Bryopsida</taxon>
        <taxon>Dicranidae</taxon>
        <taxon>Pseudoditrichales</taxon>
        <taxon>Ditrichaceae</taxon>
        <taxon>Ceratodon</taxon>
    </lineage>
</organism>
<dbReference type="Proteomes" id="UP000822688">
    <property type="component" value="Chromosome 7"/>
</dbReference>
<evidence type="ECO:0000256" key="1">
    <source>
        <dbReference type="SAM" id="SignalP"/>
    </source>
</evidence>
<dbReference type="GO" id="GO:0006508">
    <property type="term" value="P:proteolysis"/>
    <property type="evidence" value="ECO:0007669"/>
    <property type="project" value="InterPro"/>
</dbReference>
<evidence type="ECO:0000313" key="3">
    <source>
        <dbReference type="Proteomes" id="UP000822688"/>
    </source>
</evidence>